<organism evidence="1 2">
    <name type="scientific">Cardiocondyla obscurior</name>
    <dbReference type="NCBI Taxonomy" id="286306"/>
    <lineage>
        <taxon>Eukaryota</taxon>
        <taxon>Metazoa</taxon>
        <taxon>Ecdysozoa</taxon>
        <taxon>Arthropoda</taxon>
        <taxon>Hexapoda</taxon>
        <taxon>Insecta</taxon>
        <taxon>Pterygota</taxon>
        <taxon>Neoptera</taxon>
        <taxon>Endopterygota</taxon>
        <taxon>Hymenoptera</taxon>
        <taxon>Apocrita</taxon>
        <taxon>Aculeata</taxon>
        <taxon>Formicoidea</taxon>
        <taxon>Formicidae</taxon>
        <taxon>Myrmicinae</taxon>
        <taxon>Cardiocondyla</taxon>
    </lineage>
</organism>
<name>A0AAW2FK27_9HYME</name>
<reference evidence="1 2" key="1">
    <citation type="submission" date="2023-03" db="EMBL/GenBank/DDBJ databases">
        <title>High recombination rates correlate with genetic variation in Cardiocondyla obscurior ants.</title>
        <authorList>
            <person name="Errbii M."/>
        </authorList>
    </citation>
    <scope>NUCLEOTIDE SEQUENCE [LARGE SCALE GENOMIC DNA]</scope>
    <source>
        <strain evidence="1">Alpha-2009</strain>
        <tissue evidence="1">Whole body</tissue>
    </source>
</reference>
<sequence length="93" mass="10471">MCEMEHEIPPAPPIIICILSRVAISPTSGRADAAQRGSMRRARASIGNRLKNIERRVRSMCTHKNISRLPIGMRQNLLTLNAAMKKFTVEFQL</sequence>
<keyword evidence="2" id="KW-1185">Reference proteome</keyword>
<comment type="caution">
    <text evidence="1">The sequence shown here is derived from an EMBL/GenBank/DDBJ whole genome shotgun (WGS) entry which is preliminary data.</text>
</comment>
<evidence type="ECO:0000313" key="2">
    <source>
        <dbReference type="Proteomes" id="UP001430953"/>
    </source>
</evidence>
<accession>A0AAW2FK27</accession>
<dbReference type="EMBL" id="JADYXP020000011">
    <property type="protein sequence ID" value="KAL0114517.1"/>
    <property type="molecule type" value="Genomic_DNA"/>
</dbReference>
<protein>
    <submittedName>
        <fullName evidence="1">Uncharacterized protein</fullName>
    </submittedName>
</protein>
<dbReference type="Proteomes" id="UP001430953">
    <property type="component" value="Unassembled WGS sequence"/>
</dbReference>
<gene>
    <name evidence="1" type="ORF">PUN28_011654</name>
</gene>
<dbReference type="AlphaFoldDB" id="A0AAW2FK27"/>
<proteinExistence type="predicted"/>
<evidence type="ECO:0000313" key="1">
    <source>
        <dbReference type="EMBL" id="KAL0114517.1"/>
    </source>
</evidence>